<gene>
    <name evidence="3" type="ORF">CJD38_17885</name>
</gene>
<evidence type="ECO:0000256" key="2">
    <source>
        <dbReference type="SAM" id="SignalP"/>
    </source>
</evidence>
<keyword evidence="4" id="KW-1185">Reference proteome</keyword>
<evidence type="ECO:0000313" key="4">
    <source>
        <dbReference type="Proteomes" id="UP000244248"/>
    </source>
</evidence>
<evidence type="ECO:0000256" key="1">
    <source>
        <dbReference type="SAM" id="Coils"/>
    </source>
</evidence>
<proteinExistence type="predicted"/>
<keyword evidence="2" id="KW-0732">Signal</keyword>
<feature type="chain" id="PRO_5015744151" description="DUF4124 domain-containing protein" evidence="2">
    <location>
        <begin position="22"/>
        <end position="208"/>
    </location>
</feature>
<dbReference type="OrthoDB" id="7064973at2"/>
<evidence type="ECO:0000313" key="3">
    <source>
        <dbReference type="EMBL" id="PTU28221.1"/>
    </source>
</evidence>
<dbReference type="Proteomes" id="UP000244248">
    <property type="component" value="Unassembled WGS sequence"/>
</dbReference>
<protein>
    <recommendedName>
        <fullName evidence="5">DUF4124 domain-containing protein</fullName>
    </recommendedName>
</protein>
<keyword evidence="1" id="KW-0175">Coiled coil</keyword>
<feature type="coiled-coil region" evidence="1">
    <location>
        <begin position="166"/>
        <end position="193"/>
    </location>
</feature>
<dbReference type="AlphaFoldDB" id="A0A2T5MB44"/>
<evidence type="ECO:0008006" key="5">
    <source>
        <dbReference type="Google" id="ProtNLM"/>
    </source>
</evidence>
<dbReference type="RefSeq" id="WP_107941797.1">
    <property type="nucleotide sequence ID" value="NZ_QANS01000010.1"/>
</dbReference>
<organism evidence="3 4">
    <name type="scientific">Stenotrophobium rhamnosiphilum</name>
    <dbReference type="NCBI Taxonomy" id="2029166"/>
    <lineage>
        <taxon>Bacteria</taxon>
        <taxon>Pseudomonadati</taxon>
        <taxon>Pseudomonadota</taxon>
        <taxon>Gammaproteobacteria</taxon>
        <taxon>Nevskiales</taxon>
        <taxon>Nevskiaceae</taxon>
        <taxon>Stenotrophobium</taxon>
    </lineage>
</organism>
<comment type="caution">
    <text evidence="3">The sequence shown here is derived from an EMBL/GenBank/DDBJ whole genome shotgun (WGS) entry which is preliminary data.</text>
</comment>
<accession>A0A2T5MB44</accession>
<feature type="signal peptide" evidence="2">
    <location>
        <begin position="1"/>
        <end position="21"/>
    </location>
</feature>
<sequence>MRKAFSASLFLLMALPLVASAAPGGKKIQCWTDNKGNRSCGDSIPPQYADKEREIFNNQGMVVDKRARQLTPEEVTALETKKAEEAAAAKKATEQLAYDKFLTDTYSSSKELESARILREQTLDGRLVLVKKAIADSEKTVADLRGRVAAQAKPGKKPDKRVEVQLKKFEASLEDNKKSAVQLQQEREKMVAKFNSDIERYKFLRPGH</sequence>
<name>A0A2T5MB44_9GAMM</name>
<reference evidence="3 4" key="1">
    <citation type="submission" date="2018-04" db="EMBL/GenBank/DDBJ databases">
        <title>Novel species isolated from glacier.</title>
        <authorList>
            <person name="Liu Q."/>
            <person name="Xin Y.-H."/>
        </authorList>
    </citation>
    <scope>NUCLEOTIDE SEQUENCE [LARGE SCALE GENOMIC DNA]</scope>
    <source>
        <strain evidence="3 4">GT1R17</strain>
    </source>
</reference>
<dbReference type="EMBL" id="QANS01000010">
    <property type="protein sequence ID" value="PTU28221.1"/>
    <property type="molecule type" value="Genomic_DNA"/>
</dbReference>